<dbReference type="AlphaFoldDB" id="A0A8G0PGJ1"/>
<reference evidence="2 3" key="1">
    <citation type="journal article" date="2021" name="BMC Genomics">
        <title>Telomere-to-telomere genome assembly of asparaginase-producing Trichoderma simmonsii.</title>
        <authorList>
            <person name="Chung D."/>
            <person name="Kwon Y.M."/>
            <person name="Yang Y."/>
        </authorList>
    </citation>
    <scope>NUCLEOTIDE SEQUENCE [LARGE SCALE GENOMIC DNA]</scope>
    <source>
        <strain evidence="2 3">GH-Sj1</strain>
    </source>
</reference>
<feature type="region of interest" description="Disordered" evidence="1">
    <location>
        <begin position="105"/>
        <end position="126"/>
    </location>
</feature>
<gene>
    <name evidence="2" type="ORF">H0G86_003008</name>
</gene>
<name>A0A8G0PGJ1_9HYPO</name>
<evidence type="ECO:0000313" key="2">
    <source>
        <dbReference type="EMBL" id="QYS95733.1"/>
    </source>
</evidence>
<evidence type="ECO:0000313" key="3">
    <source>
        <dbReference type="Proteomes" id="UP000826661"/>
    </source>
</evidence>
<evidence type="ECO:0000256" key="1">
    <source>
        <dbReference type="SAM" id="MobiDB-lite"/>
    </source>
</evidence>
<accession>A0A8G0PGJ1</accession>
<keyword evidence="3" id="KW-1185">Reference proteome</keyword>
<protein>
    <submittedName>
        <fullName evidence="2">Uncharacterized protein</fullName>
    </submittedName>
</protein>
<proteinExistence type="predicted"/>
<sequence>MVGLGLGSKEYDSMTSLPSTCVNALCKYCSAGCYPTIRHYLISPTKSSNLNVASMGSDPADVASAVMGTQDVQRIAGRSKLYGLVHKLPAHTGWVRNPIQCSQYRSTRSREAGNMHGRQPANMVQD</sequence>
<dbReference type="Proteomes" id="UP000826661">
    <property type="component" value="Chromosome II"/>
</dbReference>
<organism evidence="2 3">
    <name type="scientific">Trichoderma simmonsii</name>
    <dbReference type="NCBI Taxonomy" id="1491479"/>
    <lineage>
        <taxon>Eukaryota</taxon>
        <taxon>Fungi</taxon>
        <taxon>Dikarya</taxon>
        <taxon>Ascomycota</taxon>
        <taxon>Pezizomycotina</taxon>
        <taxon>Sordariomycetes</taxon>
        <taxon>Hypocreomycetidae</taxon>
        <taxon>Hypocreales</taxon>
        <taxon>Hypocreaceae</taxon>
        <taxon>Trichoderma</taxon>
    </lineage>
</organism>
<dbReference type="EMBL" id="CP075865">
    <property type="protein sequence ID" value="QYS95733.1"/>
    <property type="molecule type" value="Genomic_DNA"/>
</dbReference>